<gene>
    <name evidence="2" type="ORF">CIPAW_16G092700</name>
</gene>
<keyword evidence="1" id="KW-1133">Transmembrane helix</keyword>
<dbReference type="AlphaFoldDB" id="A0A8T1N8M7"/>
<feature type="transmembrane region" description="Helical" evidence="1">
    <location>
        <begin position="15"/>
        <end position="36"/>
    </location>
</feature>
<sequence length="51" mass="6122">MEEEYIEKAFHFTNIYSILITLKCSLLHYSLVHAWLNKRSSTTREFVKDSK</sequence>
<comment type="caution">
    <text evidence="2">The sequence shown here is derived from an EMBL/GenBank/DDBJ whole genome shotgun (WGS) entry which is preliminary data.</text>
</comment>
<evidence type="ECO:0000256" key="1">
    <source>
        <dbReference type="SAM" id="Phobius"/>
    </source>
</evidence>
<keyword evidence="1" id="KW-0472">Membrane</keyword>
<protein>
    <submittedName>
        <fullName evidence="2">Uncharacterized protein</fullName>
    </submittedName>
</protein>
<proteinExistence type="predicted"/>
<dbReference type="EMBL" id="CM031824">
    <property type="protein sequence ID" value="KAG6625387.1"/>
    <property type="molecule type" value="Genomic_DNA"/>
</dbReference>
<accession>A0A8T1N8M7</accession>
<keyword evidence="3" id="KW-1185">Reference proteome</keyword>
<organism evidence="2 3">
    <name type="scientific">Carya illinoinensis</name>
    <name type="common">Pecan</name>
    <dbReference type="NCBI Taxonomy" id="32201"/>
    <lineage>
        <taxon>Eukaryota</taxon>
        <taxon>Viridiplantae</taxon>
        <taxon>Streptophyta</taxon>
        <taxon>Embryophyta</taxon>
        <taxon>Tracheophyta</taxon>
        <taxon>Spermatophyta</taxon>
        <taxon>Magnoliopsida</taxon>
        <taxon>eudicotyledons</taxon>
        <taxon>Gunneridae</taxon>
        <taxon>Pentapetalae</taxon>
        <taxon>rosids</taxon>
        <taxon>fabids</taxon>
        <taxon>Fagales</taxon>
        <taxon>Juglandaceae</taxon>
        <taxon>Carya</taxon>
    </lineage>
</organism>
<name>A0A8T1N8M7_CARIL</name>
<dbReference type="Proteomes" id="UP000811609">
    <property type="component" value="Chromosome 16"/>
</dbReference>
<evidence type="ECO:0000313" key="2">
    <source>
        <dbReference type="EMBL" id="KAG6625387.1"/>
    </source>
</evidence>
<reference evidence="2" key="1">
    <citation type="submission" date="2020-12" db="EMBL/GenBank/DDBJ databases">
        <title>WGS assembly of Carya illinoinensis cv. Pawnee.</title>
        <authorList>
            <person name="Platts A."/>
            <person name="Shu S."/>
            <person name="Wright S."/>
            <person name="Barry K."/>
            <person name="Edger P."/>
            <person name="Pires J.C."/>
            <person name="Schmutz J."/>
        </authorList>
    </citation>
    <scope>NUCLEOTIDE SEQUENCE</scope>
    <source>
        <tissue evidence="2">Leaf</tissue>
    </source>
</reference>
<keyword evidence="1" id="KW-0812">Transmembrane</keyword>
<evidence type="ECO:0000313" key="3">
    <source>
        <dbReference type="Proteomes" id="UP000811609"/>
    </source>
</evidence>